<feature type="region of interest" description="Disordered" evidence="1">
    <location>
        <begin position="40"/>
        <end position="65"/>
    </location>
</feature>
<name>A0AAD4H640_9FUNG</name>
<feature type="compositionally biased region" description="Low complexity" evidence="1">
    <location>
        <begin position="43"/>
        <end position="65"/>
    </location>
</feature>
<keyword evidence="3" id="KW-1185">Reference proteome</keyword>
<evidence type="ECO:0000256" key="1">
    <source>
        <dbReference type="SAM" id="MobiDB-lite"/>
    </source>
</evidence>
<proteinExistence type="predicted"/>
<protein>
    <submittedName>
        <fullName evidence="2">Uncharacterized protein</fullName>
    </submittedName>
</protein>
<comment type="caution">
    <text evidence="2">The sequence shown here is derived from an EMBL/GenBank/DDBJ whole genome shotgun (WGS) entry which is preliminary data.</text>
</comment>
<dbReference type="Proteomes" id="UP001194580">
    <property type="component" value="Unassembled WGS sequence"/>
</dbReference>
<organism evidence="2 3">
    <name type="scientific">Linnemannia exigua</name>
    <dbReference type="NCBI Taxonomy" id="604196"/>
    <lineage>
        <taxon>Eukaryota</taxon>
        <taxon>Fungi</taxon>
        <taxon>Fungi incertae sedis</taxon>
        <taxon>Mucoromycota</taxon>
        <taxon>Mortierellomycotina</taxon>
        <taxon>Mortierellomycetes</taxon>
        <taxon>Mortierellales</taxon>
        <taxon>Mortierellaceae</taxon>
        <taxon>Linnemannia</taxon>
    </lineage>
</organism>
<sequence length="527" mass="58087">MQTIGVEGILALARQTGCEVFNFSVVRWLGDLAGPSAPGAVATSRLTTSSNSNNSNTLTSYTTSNNNNNITATTLPLSMKLFRKISCACRRESVIAIVRKPIPVTPSSLLSNASTPPTQAKGGGCEKHYVISCRGRAYLDPSFEIIEPRLDEESFYGHFKRTWVKPDGSVFECLFCITIDIAIFQHIAEAIHKRIPINPWLSQWFPSSSPVKSLFHSALPLTLASRSPVLSRVVSSSAARVSLGEDGSPDVYSPRLTEQMVSTIQRSLSIGDITTQRSPRLMSTLVPTTTTTLSSRSTSTTPTEVMAPSATTSHLLIAQDNIHIGQQVIKKTTNTLTGLEELDRELEKTLTWHVAEVTSIMGAEEGSPWSLFRSEEDHLTPDECDYTNYLEIDMEEMSPRIAMLLCQRCNNHARDFCVIPLYTRNERDPTLPNTTSAANAGTAAATVYTWKNNLLPHCNGSSLHLSPPPESPAHLTDTDVFAELDVNSTWIDTELERVDRELERVMERHAETVLELLEARSRLVPGL</sequence>
<evidence type="ECO:0000313" key="2">
    <source>
        <dbReference type="EMBL" id="KAG0274055.1"/>
    </source>
</evidence>
<evidence type="ECO:0000313" key="3">
    <source>
        <dbReference type="Proteomes" id="UP001194580"/>
    </source>
</evidence>
<gene>
    <name evidence="2" type="ORF">BGZ95_010136</name>
</gene>
<accession>A0AAD4H640</accession>
<feature type="non-terminal residue" evidence="2">
    <location>
        <position position="527"/>
    </location>
</feature>
<dbReference type="EMBL" id="JAAAIL010000657">
    <property type="protein sequence ID" value="KAG0274055.1"/>
    <property type="molecule type" value="Genomic_DNA"/>
</dbReference>
<reference evidence="2" key="1">
    <citation type="journal article" date="2020" name="Fungal Divers.">
        <title>Resolving the Mortierellaceae phylogeny through synthesis of multi-gene phylogenetics and phylogenomics.</title>
        <authorList>
            <person name="Vandepol N."/>
            <person name="Liber J."/>
            <person name="Desiro A."/>
            <person name="Na H."/>
            <person name="Kennedy M."/>
            <person name="Barry K."/>
            <person name="Grigoriev I.V."/>
            <person name="Miller A.N."/>
            <person name="O'Donnell K."/>
            <person name="Stajich J.E."/>
            <person name="Bonito G."/>
        </authorList>
    </citation>
    <scope>NUCLEOTIDE SEQUENCE</scope>
    <source>
        <strain evidence="2">NRRL 28262</strain>
    </source>
</reference>
<dbReference type="AlphaFoldDB" id="A0AAD4H640"/>